<sequence length="202" mass="23301">MKQWVNLYRNELKPIKQRLTLTKVSSVLGLWLALLLVVVAVTQWQTATVIQKNEQLSATLEKLNNDLASNRERISLRQPSPQLQAEKEQLQQELQDARSFSQQIAEFRQSRSSSVSEFLHELAEITPEDIWLTDFSMSGENIRLHGQALNSEALVLWMDKFGQSRVLSDKRFAVVELKRSEQGYQQFLLQSVRGSEDELNDE</sequence>
<reference evidence="3" key="1">
    <citation type="submission" date="2022-06" db="EMBL/GenBank/DDBJ databases">
        <title>Idiomarina rhizosphaerae M1R2S28.</title>
        <authorList>
            <person name="Sun J.-Q."/>
            <person name="Li L.-F."/>
        </authorList>
    </citation>
    <scope>NUCLEOTIDE SEQUENCE</scope>
    <source>
        <strain evidence="3">M1R2S28</strain>
    </source>
</reference>
<dbReference type="EMBL" id="JAMZDE010000003">
    <property type="protein sequence ID" value="MCP1338728.1"/>
    <property type="molecule type" value="Genomic_DNA"/>
</dbReference>
<dbReference type="Proteomes" id="UP001139474">
    <property type="component" value="Unassembled WGS sequence"/>
</dbReference>
<dbReference type="AlphaFoldDB" id="A0A9X2JRE0"/>
<accession>A0A9X2JRE0</accession>
<evidence type="ECO:0000256" key="2">
    <source>
        <dbReference type="SAM" id="Phobius"/>
    </source>
</evidence>
<keyword evidence="2" id="KW-0472">Membrane</keyword>
<gene>
    <name evidence="3" type="ORF">NJR55_03900</name>
</gene>
<name>A0A9X2JRE0_9GAMM</name>
<dbReference type="PANTHER" id="PTHR40278">
    <property type="entry name" value="DNA UTILIZATION PROTEIN HOFN"/>
    <property type="match status" value="1"/>
</dbReference>
<keyword evidence="1" id="KW-0175">Coiled coil</keyword>
<organism evidence="3 4">
    <name type="scientific">Idiomarina rhizosphaerae</name>
    <dbReference type="NCBI Taxonomy" id="2961572"/>
    <lineage>
        <taxon>Bacteria</taxon>
        <taxon>Pseudomonadati</taxon>
        <taxon>Pseudomonadota</taxon>
        <taxon>Gammaproteobacteria</taxon>
        <taxon>Alteromonadales</taxon>
        <taxon>Idiomarinaceae</taxon>
        <taxon>Idiomarina</taxon>
    </lineage>
</organism>
<dbReference type="Pfam" id="PF05137">
    <property type="entry name" value="PilN"/>
    <property type="match status" value="1"/>
</dbReference>
<keyword evidence="2" id="KW-0812">Transmembrane</keyword>
<dbReference type="RefSeq" id="WP_253618015.1">
    <property type="nucleotide sequence ID" value="NZ_JAMZDE010000003.1"/>
</dbReference>
<keyword evidence="4" id="KW-1185">Reference proteome</keyword>
<dbReference type="InterPro" id="IPR007813">
    <property type="entry name" value="PilN"/>
</dbReference>
<dbReference type="InterPro" id="IPR052534">
    <property type="entry name" value="Extracell_DNA_Util/SecSys_Comp"/>
</dbReference>
<protein>
    <submittedName>
        <fullName evidence="3">PilN domain-containing protein</fullName>
    </submittedName>
</protein>
<feature type="transmembrane region" description="Helical" evidence="2">
    <location>
        <begin position="21"/>
        <end position="44"/>
    </location>
</feature>
<dbReference type="PANTHER" id="PTHR40278:SF1">
    <property type="entry name" value="DNA UTILIZATION PROTEIN HOFN"/>
    <property type="match status" value="1"/>
</dbReference>
<feature type="coiled-coil region" evidence="1">
    <location>
        <begin position="46"/>
        <end position="103"/>
    </location>
</feature>
<comment type="caution">
    <text evidence="3">The sequence shown here is derived from an EMBL/GenBank/DDBJ whole genome shotgun (WGS) entry which is preliminary data.</text>
</comment>
<evidence type="ECO:0000313" key="4">
    <source>
        <dbReference type="Proteomes" id="UP001139474"/>
    </source>
</evidence>
<evidence type="ECO:0000313" key="3">
    <source>
        <dbReference type="EMBL" id="MCP1338728.1"/>
    </source>
</evidence>
<keyword evidence="2" id="KW-1133">Transmembrane helix</keyword>
<evidence type="ECO:0000256" key="1">
    <source>
        <dbReference type="SAM" id="Coils"/>
    </source>
</evidence>
<proteinExistence type="predicted"/>